<proteinExistence type="predicted"/>
<dbReference type="CDD" id="cd06661">
    <property type="entry name" value="GGCT_like"/>
    <property type="match status" value="1"/>
</dbReference>
<dbReference type="PATRIC" id="fig|161398.10.peg.3755"/>
<dbReference type="OrthoDB" id="5070127at2"/>
<name>A0A0S2K7N0_9GAMM</name>
<dbReference type="PANTHER" id="PTHR31544">
    <property type="entry name" value="AIG2-LIKE PROTEIN D"/>
    <property type="match status" value="1"/>
</dbReference>
<dbReference type="PANTHER" id="PTHR31544:SF2">
    <property type="entry name" value="AIG2-LIKE PROTEIN D"/>
    <property type="match status" value="1"/>
</dbReference>
<reference evidence="4 5" key="1">
    <citation type="submission" date="2015-11" db="EMBL/GenBank/DDBJ databases">
        <authorList>
            <person name="Zhang Y."/>
            <person name="Guo Z."/>
        </authorList>
    </citation>
    <scope>NUCLEOTIDE SEQUENCE [LARGE SCALE GENOMIC DNA]</scope>
    <source>
        <strain evidence="4 5">KCTC 12086</strain>
    </source>
</reference>
<evidence type="ECO:0000313" key="4">
    <source>
        <dbReference type="EMBL" id="ALO44149.1"/>
    </source>
</evidence>
<organism evidence="4 5">
    <name type="scientific">Pseudoalteromonas phenolica</name>
    <dbReference type="NCBI Taxonomy" id="161398"/>
    <lineage>
        <taxon>Bacteria</taxon>
        <taxon>Pseudomonadati</taxon>
        <taxon>Pseudomonadota</taxon>
        <taxon>Gammaproteobacteria</taxon>
        <taxon>Alteromonadales</taxon>
        <taxon>Pseudoalteromonadaceae</taxon>
        <taxon>Pseudoalteromonas</taxon>
    </lineage>
</organism>
<accession>A0A0S2K7N0</accession>
<evidence type="ECO:0000256" key="1">
    <source>
        <dbReference type="ARBA" id="ARBA00022679"/>
    </source>
</evidence>
<dbReference type="Gene3D" id="3.10.490.10">
    <property type="entry name" value="Gamma-glutamyl cyclotransferase-like"/>
    <property type="match status" value="1"/>
</dbReference>
<dbReference type="InterPro" id="IPR036568">
    <property type="entry name" value="GGCT-like_sf"/>
</dbReference>
<dbReference type="Pfam" id="PF06094">
    <property type="entry name" value="GGACT"/>
    <property type="match status" value="1"/>
</dbReference>
<sequence>MERLFVYGTLAPGKPNEHILQAVEGEWLPATVKGELHQAGWGAELGFPAIKLDDAAGEVSGLLFCSHTLKEHWAMLDEFEGEQYERVIVNATLESGEQVEAYVYSLASSKSA</sequence>
<dbReference type="InterPro" id="IPR013024">
    <property type="entry name" value="GGCT-like"/>
</dbReference>
<dbReference type="SUPFAM" id="SSF110857">
    <property type="entry name" value="Gamma-glutamyl cyclotransferase-like"/>
    <property type="match status" value="1"/>
</dbReference>
<dbReference type="InterPro" id="IPR009288">
    <property type="entry name" value="AIG2-like_dom"/>
</dbReference>
<dbReference type="Proteomes" id="UP000061457">
    <property type="component" value="Chromosome II"/>
</dbReference>
<feature type="domain" description="Gamma-glutamylcyclotransferase AIG2-like" evidence="3">
    <location>
        <begin position="4"/>
        <end position="108"/>
    </location>
</feature>
<dbReference type="KEGG" id="pphe:PP2015_3676"/>
<dbReference type="EMBL" id="CP013188">
    <property type="protein sequence ID" value="ALO44149.1"/>
    <property type="molecule type" value="Genomic_DNA"/>
</dbReference>
<protein>
    <recommendedName>
        <fullName evidence="2">Putative gamma-glutamylcyclotransferase</fullName>
    </recommendedName>
</protein>
<dbReference type="RefSeq" id="WP_058032030.1">
    <property type="nucleotide sequence ID" value="NZ_CP013188.1"/>
</dbReference>
<gene>
    <name evidence="4" type="ORF">PP2015_3676</name>
</gene>
<evidence type="ECO:0000259" key="3">
    <source>
        <dbReference type="Pfam" id="PF06094"/>
    </source>
</evidence>
<dbReference type="InterPro" id="IPR045038">
    <property type="entry name" value="AIG2-like"/>
</dbReference>
<dbReference type="GO" id="GO:0016740">
    <property type="term" value="F:transferase activity"/>
    <property type="evidence" value="ECO:0007669"/>
    <property type="project" value="UniProtKB-KW"/>
</dbReference>
<dbReference type="STRING" id="161398.PP2015_3676"/>
<evidence type="ECO:0000256" key="2">
    <source>
        <dbReference type="ARBA" id="ARBA00030602"/>
    </source>
</evidence>
<evidence type="ECO:0000313" key="5">
    <source>
        <dbReference type="Proteomes" id="UP000061457"/>
    </source>
</evidence>
<keyword evidence="1" id="KW-0808">Transferase</keyword>
<keyword evidence="5" id="KW-1185">Reference proteome</keyword>
<dbReference type="AlphaFoldDB" id="A0A0S2K7N0"/>